<dbReference type="SUPFAM" id="SSF55785">
    <property type="entry name" value="PYP-like sensor domain (PAS domain)"/>
    <property type="match status" value="1"/>
</dbReference>
<protein>
    <recommendedName>
        <fullName evidence="4">PAS domain-containing protein</fullName>
    </recommendedName>
</protein>
<dbReference type="Proteomes" id="UP000516134">
    <property type="component" value="Plasmid p_unnamed1"/>
</dbReference>
<dbReference type="EMBL" id="CP060780">
    <property type="protein sequence ID" value="QNP42416.1"/>
    <property type="molecule type" value="Genomic_DNA"/>
</dbReference>
<reference evidence="2 3" key="1">
    <citation type="submission" date="2020-08" db="EMBL/GenBank/DDBJ databases">
        <title>Genome sequence of Sphingomonas daechungensis KACC 18115T.</title>
        <authorList>
            <person name="Hyun D.-W."/>
            <person name="Bae J.-W."/>
        </authorList>
    </citation>
    <scope>NUCLEOTIDE SEQUENCE [LARGE SCALE GENOMIC DNA]</scope>
    <source>
        <strain evidence="2 3">KACC 18115</strain>
        <plasmid evidence="2 3">p_unnamed1</plasmid>
    </source>
</reference>
<keyword evidence="2" id="KW-0614">Plasmid</keyword>
<organism evidence="2 3">
    <name type="scientific">Sphingomonas daechungensis</name>
    <dbReference type="NCBI Taxonomy" id="1176646"/>
    <lineage>
        <taxon>Bacteria</taxon>
        <taxon>Pseudomonadati</taxon>
        <taxon>Pseudomonadota</taxon>
        <taxon>Alphaproteobacteria</taxon>
        <taxon>Sphingomonadales</taxon>
        <taxon>Sphingomonadaceae</taxon>
        <taxon>Sphingomonas</taxon>
    </lineage>
</organism>
<name>A0ABX6T3T1_9SPHN</name>
<gene>
    <name evidence="1" type="ORF">H9L15_08820</name>
    <name evidence="2" type="ORF">H9L15_15790</name>
</gene>
<geneLocation type="plasmid" evidence="2 3">
    <name>p_unnamed1</name>
</geneLocation>
<evidence type="ECO:0000313" key="2">
    <source>
        <dbReference type="EMBL" id="QNP44557.1"/>
    </source>
</evidence>
<dbReference type="EMBL" id="CP060781">
    <property type="protein sequence ID" value="QNP44557.1"/>
    <property type="molecule type" value="Genomic_DNA"/>
</dbReference>
<evidence type="ECO:0000313" key="3">
    <source>
        <dbReference type="Proteomes" id="UP000516134"/>
    </source>
</evidence>
<accession>A0ABX6T3T1</accession>
<evidence type="ECO:0008006" key="4">
    <source>
        <dbReference type="Google" id="ProtNLM"/>
    </source>
</evidence>
<dbReference type="RefSeq" id="WP_187713849.1">
    <property type="nucleotide sequence ID" value="NZ_BAABJC010000001.1"/>
</dbReference>
<dbReference type="InterPro" id="IPR035965">
    <property type="entry name" value="PAS-like_dom_sf"/>
</dbReference>
<evidence type="ECO:0000313" key="1">
    <source>
        <dbReference type="EMBL" id="QNP42416.1"/>
    </source>
</evidence>
<dbReference type="Gene3D" id="3.30.450.20">
    <property type="entry name" value="PAS domain"/>
    <property type="match status" value="1"/>
</dbReference>
<sequence>MDLAGLNKEDVHPRRLKQVWPALALSRHVDLASLLNCAAIDAVSPSVVGAVSNHHVGAFQCDLENNALTWSGGVYDIFGFARGQAVSRAQCVACYTGQSRFELERLRSYAIDHRQGFSLDVEIRAAVGETRRVRLVAAPHCEDGRAKILSGIKILLP</sequence>
<keyword evidence="3" id="KW-1185">Reference proteome</keyword>
<dbReference type="Proteomes" id="UP000516134">
    <property type="component" value="Chromosome"/>
</dbReference>
<proteinExistence type="predicted"/>